<evidence type="ECO:0000256" key="2">
    <source>
        <dbReference type="SAM" id="SignalP"/>
    </source>
</evidence>
<evidence type="ECO:0000313" key="4">
    <source>
        <dbReference type="Proteomes" id="UP001432027"/>
    </source>
</evidence>
<feature type="signal peptide" evidence="2">
    <location>
        <begin position="1"/>
        <end position="15"/>
    </location>
</feature>
<gene>
    <name evidence="3" type="ORF">PENTCL1PPCAC_18908</name>
</gene>
<protein>
    <recommendedName>
        <fullName evidence="5">WAP domain-containing protein</fullName>
    </recommendedName>
</protein>
<dbReference type="EMBL" id="BTSX01000004">
    <property type="protein sequence ID" value="GMS96733.1"/>
    <property type="molecule type" value="Genomic_DNA"/>
</dbReference>
<evidence type="ECO:0000313" key="3">
    <source>
        <dbReference type="EMBL" id="GMS96733.1"/>
    </source>
</evidence>
<dbReference type="AlphaFoldDB" id="A0AAV5TQJ2"/>
<organism evidence="3 4">
    <name type="scientific">Pristionchus entomophagus</name>
    <dbReference type="NCBI Taxonomy" id="358040"/>
    <lineage>
        <taxon>Eukaryota</taxon>
        <taxon>Metazoa</taxon>
        <taxon>Ecdysozoa</taxon>
        <taxon>Nematoda</taxon>
        <taxon>Chromadorea</taxon>
        <taxon>Rhabditida</taxon>
        <taxon>Rhabditina</taxon>
        <taxon>Diplogasteromorpha</taxon>
        <taxon>Diplogasteroidea</taxon>
        <taxon>Neodiplogasteridae</taxon>
        <taxon>Pristionchus</taxon>
    </lineage>
</organism>
<comment type="caution">
    <text evidence="3">The sequence shown here is derived from an EMBL/GenBank/DDBJ whole genome shotgun (WGS) entry which is preliminary data.</text>
</comment>
<keyword evidence="4" id="KW-1185">Reference proteome</keyword>
<proteinExistence type="predicted"/>
<evidence type="ECO:0008006" key="5">
    <source>
        <dbReference type="Google" id="ProtNLM"/>
    </source>
</evidence>
<keyword evidence="2" id="KW-0732">Signal</keyword>
<reference evidence="3" key="1">
    <citation type="submission" date="2023-10" db="EMBL/GenBank/DDBJ databases">
        <title>Genome assembly of Pristionchus species.</title>
        <authorList>
            <person name="Yoshida K."/>
            <person name="Sommer R.J."/>
        </authorList>
    </citation>
    <scope>NUCLEOTIDE SEQUENCE</scope>
    <source>
        <strain evidence="3">RS0144</strain>
    </source>
</reference>
<evidence type="ECO:0000256" key="1">
    <source>
        <dbReference type="SAM" id="MobiDB-lite"/>
    </source>
</evidence>
<sequence length="266" mass="28862">MLLLLLVSLVAPSSSQLLYYYLYPSYYPTTPALQYQQSTAYSSTQQYICGTPPNYQYQSTPCTTANYNPNCERECQSTPYCQRFDSAAQCSNGCCNSVRTQPNPTSNFYNPNQNMNGIARDNGINDITCPFNDPSAGSCVDGNCPSGFVCNADNVCCPCSVGAAQGACSAGSCSSSALKCEAASGMCCPRPLNGSASATGAYGNAQQPQLQYTPGLQQQQPYGNQQQFQQQQQQPNNQQFNGQQQQFGQNSQSNNQFQVCFTFSLF</sequence>
<name>A0AAV5TQJ2_9BILA</name>
<feature type="region of interest" description="Disordered" evidence="1">
    <location>
        <begin position="216"/>
        <end position="250"/>
    </location>
</feature>
<accession>A0AAV5TQJ2</accession>
<dbReference type="Proteomes" id="UP001432027">
    <property type="component" value="Unassembled WGS sequence"/>
</dbReference>
<feature type="chain" id="PRO_5043854065" description="WAP domain-containing protein" evidence="2">
    <location>
        <begin position="16"/>
        <end position="266"/>
    </location>
</feature>